<feature type="region of interest" description="Disordered" evidence="1">
    <location>
        <begin position="513"/>
        <end position="532"/>
    </location>
</feature>
<dbReference type="STRING" id="155617.RV09_GL003260"/>
<evidence type="ECO:0000313" key="7">
    <source>
        <dbReference type="Proteomes" id="UP000014157"/>
    </source>
</evidence>
<evidence type="ECO:0000256" key="2">
    <source>
        <dbReference type="SAM" id="Phobius"/>
    </source>
</evidence>
<organism evidence="4 6">
    <name type="scientific">Enterococcus moraviensis ATCC BAA-383</name>
    <dbReference type="NCBI Taxonomy" id="1158609"/>
    <lineage>
        <taxon>Bacteria</taxon>
        <taxon>Bacillati</taxon>
        <taxon>Bacillota</taxon>
        <taxon>Bacilli</taxon>
        <taxon>Lactobacillales</taxon>
        <taxon>Enterococcaceae</taxon>
        <taxon>Enterococcus</taxon>
    </lineage>
</organism>
<evidence type="ECO:0000259" key="3">
    <source>
        <dbReference type="Pfam" id="PF13785"/>
    </source>
</evidence>
<feature type="domain" description="DUF4178" evidence="3">
    <location>
        <begin position="174"/>
        <end position="306"/>
    </location>
</feature>
<accession>R2RDB5</accession>
<dbReference type="HOGENOM" id="CLU_511664_0_0_9"/>
<evidence type="ECO:0000313" key="4">
    <source>
        <dbReference type="EMBL" id="EOI06980.1"/>
    </source>
</evidence>
<sequence length="532" mass="61244">MNKMNYDMLVGEEVTVEAIRYKITGVIEFQQGNYYWREFKLVGENQEIKWLSIDKDNPAERYSLFQGIEAFFSLSTPEYENEKYTLAESGTATVIAVEGEVDAERNERVTFKEFYAQTNELKLLSYEKWSDESEYSSGKIISASQVEYHGEITESSRTEKRKVELSTLKKLKNGQEIAIGRTIYKVVGWANYHQGSYSWIEYRLLPKSGKQEAWLVVEPQGDKYVLSLFKTIGNKQVSLNTTGSQVKYKNKTYNIEETGTAIVTRSAGDVDFDPNEKVRFTDFTNEKKEILSKEQWSDGIEYSFGRILHDAEFELLEYVDPPFWKKEKVKKTMLISLIGLVILFFFALSEGLIHFPQATIEKQMRESAMYEEVTNVTFKDPSKTKSTIYKSDLTVDQTCENLIELDPERILYVTTDKENIEQGEKMIQTKKETVLVYIGEDQETYIQIFPNKDYQNSYSSYHAANHSRLRSFYVNSRNWGNNQGTTQQPKNYSDGSVERSIDTTHYSGVVASARQNSINARKQDGGGTGFGK</sequence>
<reference evidence="5 7" key="2">
    <citation type="submission" date="2013-03" db="EMBL/GenBank/DDBJ databases">
        <title>The Genome Sequence of Enterococcus moraviensis BAA-383 (PacBio/Illumina hybrid assembly).</title>
        <authorList>
            <consortium name="The Broad Institute Genomics Platform"/>
            <consortium name="The Broad Institute Genome Sequencing Center for Infectious Disease"/>
            <person name="Earl A."/>
            <person name="Russ C."/>
            <person name="Gilmore M."/>
            <person name="Surin D."/>
            <person name="Walker B."/>
            <person name="Young S."/>
            <person name="Zeng Q."/>
            <person name="Gargeya S."/>
            <person name="Fitzgerald M."/>
            <person name="Haas B."/>
            <person name="Abouelleil A."/>
            <person name="Allen A.W."/>
            <person name="Alvarado L."/>
            <person name="Arachchi H.M."/>
            <person name="Berlin A.M."/>
            <person name="Chapman S.B."/>
            <person name="Gainer-Dewar J."/>
            <person name="Goldberg J."/>
            <person name="Griggs A."/>
            <person name="Gujja S."/>
            <person name="Hansen M."/>
            <person name="Howarth C."/>
            <person name="Imamovic A."/>
            <person name="Ireland A."/>
            <person name="Larimer J."/>
            <person name="McCowan C."/>
            <person name="Murphy C."/>
            <person name="Pearson M."/>
            <person name="Poon T.W."/>
            <person name="Priest M."/>
            <person name="Roberts A."/>
            <person name="Saif S."/>
            <person name="Shea T."/>
            <person name="Sisk P."/>
            <person name="Sykes S."/>
            <person name="Wortman J."/>
            <person name="Nusbaum C."/>
            <person name="Birren B."/>
        </authorList>
    </citation>
    <scope>NUCLEOTIDE SEQUENCE [LARGE SCALE GENOMIC DNA]</scope>
    <source>
        <strain evidence="5 7">ATCC BAA-383</strain>
    </source>
</reference>
<gene>
    <name evidence="5" type="ORF">I586_03056</name>
    <name evidence="4" type="ORF">UAY_00322</name>
</gene>
<feature type="domain" description="DUF4178" evidence="3">
    <location>
        <begin position="10"/>
        <end position="142"/>
    </location>
</feature>
<dbReference type="EMBL" id="ASWB01000004">
    <property type="protein sequence ID" value="EOT65322.1"/>
    <property type="molecule type" value="Genomic_DNA"/>
</dbReference>
<feature type="transmembrane region" description="Helical" evidence="2">
    <location>
        <begin position="334"/>
        <end position="355"/>
    </location>
</feature>
<dbReference type="InterPro" id="IPR025235">
    <property type="entry name" value="DUF4178"/>
</dbReference>
<evidence type="ECO:0000256" key="1">
    <source>
        <dbReference type="SAM" id="MobiDB-lite"/>
    </source>
</evidence>
<proteinExistence type="predicted"/>
<keyword evidence="2" id="KW-1133">Transmembrane helix</keyword>
<dbReference type="Proteomes" id="UP000013781">
    <property type="component" value="Unassembled WGS sequence"/>
</dbReference>
<dbReference type="EMBL" id="AJAS01000002">
    <property type="protein sequence ID" value="EOI06980.1"/>
    <property type="molecule type" value="Genomic_DNA"/>
</dbReference>
<evidence type="ECO:0000313" key="5">
    <source>
        <dbReference type="EMBL" id="EOT65322.1"/>
    </source>
</evidence>
<name>R2RDB5_9ENTE</name>
<dbReference type="Pfam" id="PF13785">
    <property type="entry name" value="DUF4178"/>
    <property type="match status" value="2"/>
</dbReference>
<dbReference type="OrthoDB" id="3775810at2"/>
<evidence type="ECO:0000313" key="6">
    <source>
        <dbReference type="Proteomes" id="UP000013781"/>
    </source>
</evidence>
<keyword evidence="2" id="KW-0812">Transmembrane</keyword>
<protein>
    <recommendedName>
        <fullName evidence="3">DUF4178 domain-containing protein</fullName>
    </recommendedName>
</protein>
<dbReference type="Proteomes" id="UP000014157">
    <property type="component" value="Unassembled WGS sequence"/>
</dbReference>
<keyword evidence="2" id="KW-0472">Membrane</keyword>
<dbReference type="eggNOG" id="ENOG502ZQSW">
    <property type="taxonomic scope" value="Bacteria"/>
</dbReference>
<comment type="caution">
    <text evidence="4">The sequence shown here is derived from an EMBL/GenBank/DDBJ whole genome shotgun (WGS) entry which is preliminary data.</text>
</comment>
<keyword evidence="7" id="KW-1185">Reference proteome</keyword>
<dbReference type="AlphaFoldDB" id="R2RDB5"/>
<dbReference type="PATRIC" id="fig|1158609.3.peg.307"/>
<reference evidence="4 6" key="1">
    <citation type="submission" date="2013-02" db="EMBL/GenBank/DDBJ databases">
        <title>The Genome Sequence of Enterococcus moraviensis BAA-383.</title>
        <authorList>
            <consortium name="The Broad Institute Genome Sequencing Platform"/>
            <consortium name="The Broad Institute Genome Sequencing Center for Infectious Disease"/>
            <person name="Earl A.M."/>
            <person name="Gilmore M.S."/>
            <person name="Lebreton F."/>
            <person name="Walker B."/>
            <person name="Young S.K."/>
            <person name="Zeng Q."/>
            <person name="Gargeya S."/>
            <person name="Fitzgerald M."/>
            <person name="Haas B."/>
            <person name="Abouelleil A."/>
            <person name="Alvarado L."/>
            <person name="Arachchi H.M."/>
            <person name="Berlin A.M."/>
            <person name="Chapman S.B."/>
            <person name="Dewar J."/>
            <person name="Goldberg J."/>
            <person name="Griggs A."/>
            <person name="Gujja S."/>
            <person name="Hansen M."/>
            <person name="Howarth C."/>
            <person name="Imamovic A."/>
            <person name="Larimer J."/>
            <person name="McCowan C."/>
            <person name="Murphy C."/>
            <person name="Neiman D."/>
            <person name="Pearson M."/>
            <person name="Priest M."/>
            <person name="Roberts A."/>
            <person name="Saif S."/>
            <person name="Shea T."/>
            <person name="Sisk P."/>
            <person name="Sykes S."/>
            <person name="Wortman J."/>
            <person name="Nusbaum C."/>
            <person name="Birren B."/>
        </authorList>
    </citation>
    <scope>NUCLEOTIDE SEQUENCE [LARGE SCALE GENOMIC DNA]</scope>
    <source>
        <strain evidence="4 6">ATCC BAA-383</strain>
    </source>
</reference>